<keyword evidence="2" id="KW-0677">Repeat</keyword>
<evidence type="ECO:0000313" key="5">
    <source>
        <dbReference type="Proteomes" id="UP001497453"/>
    </source>
</evidence>
<feature type="compositionally biased region" description="Polar residues" evidence="3">
    <location>
        <begin position="439"/>
        <end position="452"/>
    </location>
</feature>
<dbReference type="Pfam" id="PF24681">
    <property type="entry name" value="Kelch_KLHDC2_KLHL20_DRC7"/>
    <property type="match status" value="1"/>
</dbReference>
<evidence type="ECO:0008006" key="6">
    <source>
        <dbReference type="Google" id="ProtNLM"/>
    </source>
</evidence>
<feature type="compositionally biased region" description="Pro residues" evidence="3">
    <location>
        <begin position="426"/>
        <end position="435"/>
    </location>
</feature>
<feature type="compositionally biased region" description="Low complexity" evidence="3">
    <location>
        <begin position="60"/>
        <end position="70"/>
    </location>
</feature>
<dbReference type="SUPFAM" id="SSF50965">
    <property type="entry name" value="Galactose oxidase, central domain"/>
    <property type="match status" value="1"/>
</dbReference>
<evidence type="ECO:0000256" key="2">
    <source>
        <dbReference type="ARBA" id="ARBA00022737"/>
    </source>
</evidence>
<feature type="region of interest" description="Disordered" evidence="3">
    <location>
        <begin position="426"/>
        <end position="452"/>
    </location>
</feature>
<dbReference type="EMBL" id="OZ037944">
    <property type="protein sequence ID" value="CAL1695127.1"/>
    <property type="molecule type" value="Genomic_DNA"/>
</dbReference>
<proteinExistence type="predicted"/>
<gene>
    <name evidence="4" type="ORF">GFSPODELE1_LOCUS602</name>
</gene>
<dbReference type="PANTHER" id="PTHR46647">
    <property type="entry name" value="RAB9 EFFECTOR PROTEIN WITH KELCH MOTIFS"/>
    <property type="match status" value="1"/>
</dbReference>
<name>A0ABP1CLY7_9APHY</name>
<evidence type="ECO:0000313" key="4">
    <source>
        <dbReference type="EMBL" id="CAL1695127.1"/>
    </source>
</evidence>
<dbReference type="Proteomes" id="UP001497453">
    <property type="component" value="Chromosome 1"/>
</dbReference>
<dbReference type="InterPro" id="IPR052124">
    <property type="entry name" value="Rab9_kelch_effector"/>
</dbReference>
<sequence length="452" mass="49556">MSWRPWKRCLRNTSFEIVTTSSCTALASTEPPNSLKSLKSVSSTSTLVNLTGSQSKSDPKASSDSLSKGSLPSSAFNPYQYPWSIHQLALEQPELLEDGVETRPPRRSQFPRYGHSLASTSDDRFVLFGGFVNEKPSNDVCIINPKDLTATSLDTTGDIPSPRSGHTGVMYKNCMIVWGGETRTDNHDLSASDRSVYLLDLATSRWHRVTVDGELSPEGRSGHVAGVVDAKMYIFGGQRGDGQILNDVWVIHLAKCDVDYTAKWYHLNPGVNSPRPPALVNAAWTKYKAALILFGGTDGEYHYSDVWVYNTGSRTWGKLRCDGYFPVPREGHGVAMVADMFYVFGGRAPDGTFLGDLVGFQISCRRWHTFRGLGPAPSARSEHTMISRKDQVYVLGGHRTGAMDASADESIPIIHILDADRVFQLPPPRGAPPRAVPVTSRTSNTLLTGTES</sequence>
<dbReference type="Gene3D" id="2.120.10.80">
    <property type="entry name" value="Kelch-type beta propeller"/>
    <property type="match status" value="2"/>
</dbReference>
<dbReference type="InterPro" id="IPR015915">
    <property type="entry name" value="Kelch-typ_b-propeller"/>
</dbReference>
<accession>A0ABP1CLY7</accession>
<feature type="region of interest" description="Disordered" evidence="3">
    <location>
        <begin position="49"/>
        <end position="70"/>
    </location>
</feature>
<evidence type="ECO:0000256" key="1">
    <source>
        <dbReference type="ARBA" id="ARBA00022441"/>
    </source>
</evidence>
<keyword evidence="5" id="KW-1185">Reference proteome</keyword>
<protein>
    <recommendedName>
        <fullName evidence="6">Kelch repeat-containing protein</fullName>
    </recommendedName>
</protein>
<dbReference type="PANTHER" id="PTHR46647:SF1">
    <property type="entry name" value="RAB9 EFFECTOR PROTEIN WITH KELCH MOTIFS"/>
    <property type="match status" value="1"/>
</dbReference>
<dbReference type="InterPro" id="IPR011043">
    <property type="entry name" value="Gal_Oxase/kelch_b-propeller"/>
</dbReference>
<reference evidence="5" key="1">
    <citation type="submission" date="2024-04" db="EMBL/GenBank/DDBJ databases">
        <authorList>
            <person name="Shaw F."/>
            <person name="Minotto A."/>
        </authorList>
    </citation>
    <scope>NUCLEOTIDE SEQUENCE [LARGE SCALE GENOMIC DNA]</scope>
</reference>
<evidence type="ECO:0000256" key="3">
    <source>
        <dbReference type="SAM" id="MobiDB-lite"/>
    </source>
</evidence>
<organism evidence="4 5">
    <name type="scientific">Somion occarium</name>
    <dbReference type="NCBI Taxonomy" id="3059160"/>
    <lineage>
        <taxon>Eukaryota</taxon>
        <taxon>Fungi</taxon>
        <taxon>Dikarya</taxon>
        <taxon>Basidiomycota</taxon>
        <taxon>Agaricomycotina</taxon>
        <taxon>Agaricomycetes</taxon>
        <taxon>Polyporales</taxon>
        <taxon>Cerrenaceae</taxon>
        <taxon>Somion</taxon>
    </lineage>
</organism>
<keyword evidence="1" id="KW-0880">Kelch repeat</keyword>